<evidence type="ECO:0000313" key="1">
    <source>
        <dbReference type="EMBL" id="MBC5619910.1"/>
    </source>
</evidence>
<sequence length="426" mass="49279">MFSFTPVEGGAVMHYKLTDRRVNKVKVEYTDEYGLKVYKTADYAVDSIVLNGFNQVHEDVPVRVSFLDKNEKESDVLHFAFNTRASNLYTFFDVVKVNSYWNGFQVIYDLKGRTEGSASVFFVGINPTTKVQDTLFLENFLLEEGRNVKAYSIDDSQLQDAYTVVITTEDDRQRIVRKQVWNGVEGVDRLLIPSKDFELIDPFNKSKEMEYNSSNNYNPGALGKAYLFDGDTKGTTGAEYYKSGKATPPFAFLAGPNALWRPDNDVYFVLDLQKPMIVGEMRFYMKYVDGYAANKDFDNDYYTKLPCDMQVFAWVGEGDYNKDTNPGTAEDWEEVGRFKQEQTAENVDRWYNEALLNPLPWQGTKADVEVRKPVYLSIPFPFEERECRFFKIQFNETFLDVNKNYSYNHNNNNNVTVQELEVYGQK</sequence>
<gene>
    <name evidence="1" type="ORF">H8S64_02235</name>
</gene>
<proteinExistence type="predicted"/>
<keyword evidence="2" id="KW-1185">Reference proteome</keyword>
<dbReference type="Proteomes" id="UP000646484">
    <property type="component" value="Unassembled WGS sequence"/>
</dbReference>
<dbReference type="EMBL" id="JACOOH010000001">
    <property type="protein sequence ID" value="MBC5619910.1"/>
    <property type="molecule type" value="Genomic_DNA"/>
</dbReference>
<organism evidence="1 2">
    <name type="scientific">Butyricimonas hominis</name>
    <dbReference type="NCBI Taxonomy" id="2763032"/>
    <lineage>
        <taxon>Bacteria</taxon>
        <taxon>Pseudomonadati</taxon>
        <taxon>Bacteroidota</taxon>
        <taxon>Bacteroidia</taxon>
        <taxon>Bacteroidales</taxon>
        <taxon>Odoribacteraceae</taxon>
        <taxon>Butyricimonas</taxon>
    </lineage>
</organism>
<evidence type="ECO:0000313" key="2">
    <source>
        <dbReference type="Proteomes" id="UP000646484"/>
    </source>
</evidence>
<name>A0ABR7CW56_9BACT</name>
<protein>
    <submittedName>
        <fullName evidence="1">DUF4959 domain-containing protein</fullName>
    </submittedName>
</protein>
<comment type="caution">
    <text evidence="1">The sequence shown here is derived from an EMBL/GenBank/DDBJ whole genome shotgun (WGS) entry which is preliminary data.</text>
</comment>
<dbReference type="Gene3D" id="2.60.120.260">
    <property type="entry name" value="Galactose-binding domain-like"/>
    <property type="match status" value="1"/>
</dbReference>
<accession>A0ABR7CW56</accession>
<reference evidence="1 2" key="1">
    <citation type="submission" date="2020-08" db="EMBL/GenBank/DDBJ databases">
        <title>Genome public.</title>
        <authorList>
            <person name="Liu C."/>
            <person name="Sun Q."/>
        </authorList>
    </citation>
    <scope>NUCLEOTIDE SEQUENCE [LARGE SCALE GENOMIC DNA]</scope>
    <source>
        <strain evidence="1 2">NSJ-56</strain>
    </source>
</reference>